<evidence type="ECO:0000313" key="4">
    <source>
        <dbReference type="Proteomes" id="UP000019151"/>
    </source>
</evidence>
<dbReference type="PROSITE" id="PS51257">
    <property type="entry name" value="PROKAR_LIPOPROTEIN"/>
    <property type="match status" value="1"/>
</dbReference>
<dbReference type="OrthoDB" id="1521716at2"/>
<dbReference type="Pfam" id="PF00041">
    <property type="entry name" value="fn3"/>
    <property type="match status" value="1"/>
</dbReference>
<evidence type="ECO:0000313" key="3">
    <source>
        <dbReference type="EMBL" id="AHG89428.1"/>
    </source>
</evidence>
<reference evidence="3 4" key="1">
    <citation type="journal article" date="2014" name="Genome Announc.">
        <title>Genome Sequence and Methylome of Soil Bacterium Gemmatirosa kalamazoonensis KBS708T, a Member of the Rarely Cultivated Gemmatimonadetes Phylum.</title>
        <authorList>
            <person name="Debruyn J.M."/>
            <person name="Radosevich M."/>
            <person name="Wommack K.E."/>
            <person name="Polson S.W."/>
            <person name="Hauser L.J."/>
            <person name="Fawaz M.N."/>
            <person name="Korlach J."/>
            <person name="Tsai Y.C."/>
        </authorList>
    </citation>
    <scope>NUCLEOTIDE SEQUENCE [LARGE SCALE GENOMIC DNA]</scope>
    <source>
        <strain evidence="3 4">KBS708</strain>
    </source>
</reference>
<dbReference type="InParanoid" id="W0RJ38"/>
<sequence>MGLHPRRLLTLAVITALAACSSNDNGVVGTTNPPVVTKPDAPSNLTAVALSPTSIRLTWSGPTTATGYVVQRAAGSGAFATIASNVGTTTYTDTGLTPATQYRYQVATLRNADTSTTWAAVAMGSAQKATVTLAGNLTTTRTLTPDTNWVLSGFYKVRAGGQLVVKPGTVIVGDTLVPGSSLWILQGGKIDAQGTAAQPIVFTSERAAGTRAPGDWGGVIIVGKAIANRGCPNAANPACVNATLTEGPSGGLQNTAENYAGGTDPNDNSGTLRYVRIEFAGYAVDVNQELNALSSYAVGRGTTYEYLEALSGLDDSFEFFGGSVDARYLVSYEAGDDHFDWTEGFNGRVQFIIGLQTYKPTPRAGAGFASSDPRGFEGDGCENDKPGCPDYNTKPYSMPVFANFTLIGSGPDVFTGISAANTSGATIRRGSGGSLFNGVIARWQGIGLNVVDAQTDQRRQEDSLFVSNNVFASNAGGNFNAAGTGFGQLTSFPNNDDSPADPTTFFTALPAAGATPTLAGLDWTPSAASPLRSGGLTTLPPRVAARVTGFFGGAMPATSYRGAADPSGTKWWAGWTSYARN</sequence>
<dbReference type="PROSITE" id="PS50853">
    <property type="entry name" value="FN3"/>
    <property type="match status" value="1"/>
</dbReference>
<dbReference type="InterPro" id="IPR013783">
    <property type="entry name" value="Ig-like_fold"/>
</dbReference>
<dbReference type="CDD" id="cd00063">
    <property type="entry name" value="FN3"/>
    <property type="match status" value="1"/>
</dbReference>
<dbReference type="EMBL" id="CP007128">
    <property type="protein sequence ID" value="AHG89428.1"/>
    <property type="molecule type" value="Genomic_DNA"/>
</dbReference>
<name>W0RJ38_9BACT</name>
<dbReference type="InterPro" id="IPR036116">
    <property type="entry name" value="FN3_sf"/>
</dbReference>
<dbReference type="PANTHER" id="PTHR41339:SF1">
    <property type="entry name" value="SECRETED PROTEIN"/>
    <property type="match status" value="1"/>
</dbReference>
<dbReference type="PATRIC" id="fig|861299.3.peg.1923"/>
<feature type="signal peptide" evidence="1">
    <location>
        <begin position="1"/>
        <end position="18"/>
    </location>
</feature>
<dbReference type="SUPFAM" id="SSF49265">
    <property type="entry name" value="Fibronectin type III"/>
    <property type="match status" value="1"/>
</dbReference>
<accession>W0RJ38</accession>
<dbReference type="Proteomes" id="UP000019151">
    <property type="component" value="Chromosome"/>
</dbReference>
<gene>
    <name evidence="3" type="ORF">J421_1891</name>
</gene>
<evidence type="ECO:0000256" key="1">
    <source>
        <dbReference type="SAM" id="SignalP"/>
    </source>
</evidence>
<evidence type="ECO:0000259" key="2">
    <source>
        <dbReference type="PROSITE" id="PS50853"/>
    </source>
</evidence>
<dbReference type="HOGENOM" id="CLU_034925_0_0_0"/>
<feature type="chain" id="PRO_5004794466" evidence="1">
    <location>
        <begin position="19"/>
        <end position="581"/>
    </location>
</feature>
<dbReference type="SMART" id="SM00060">
    <property type="entry name" value="FN3"/>
    <property type="match status" value="1"/>
</dbReference>
<dbReference type="InterPro" id="IPR003961">
    <property type="entry name" value="FN3_dom"/>
</dbReference>
<feature type="domain" description="Fibronectin type-III" evidence="2">
    <location>
        <begin position="41"/>
        <end position="129"/>
    </location>
</feature>
<organism evidence="3 4">
    <name type="scientific">Gemmatirosa kalamazoonensis</name>
    <dbReference type="NCBI Taxonomy" id="861299"/>
    <lineage>
        <taxon>Bacteria</taxon>
        <taxon>Pseudomonadati</taxon>
        <taxon>Gemmatimonadota</taxon>
        <taxon>Gemmatimonadia</taxon>
        <taxon>Gemmatimonadales</taxon>
        <taxon>Gemmatimonadaceae</taxon>
        <taxon>Gemmatirosa</taxon>
    </lineage>
</organism>
<proteinExistence type="predicted"/>
<keyword evidence="1" id="KW-0732">Signal</keyword>
<keyword evidence="4" id="KW-1185">Reference proteome</keyword>
<dbReference type="AlphaFoldDB" id="W0RJ38"/>
<dbReference type="PANTHER" id="PTHR41339">
    <property type="entry name" value="LIPL48"/>
    <property type="match status" value="1"/>
</dbReference>
<dbReference type="STRING" id="861299.J421_1891"/>
<dbReference type="KEGG" id="gba:J421_1891"/>
<dbReference type="eggNOG" id="COG5492">
    <property type="taxonomic scope" value="Bacteria"/>
</dbReference>
<dbReference type="Gene3D" id="2.60.40.10">
    <property type="entry name" value="Immunoglobulins"/>
    <property type="match status" value="1"/>
</dbReference>
<dbReference type="RefSeq" id="WP_025410926.1">
    <property type="nucleotide sequence ID" value="NZ_CP007128.1"/>
</dbReference>
<protein>
    <submittedName>
        <fullName evidence="3">Fibronectin type III domain protein</fullName>
    </submittedName>
</protein>